<dbReference type="EMBL" id="BARU01008458">
    <property type="protein sequence ID" value="GAH41520.1"/>
    <property type="molecule type" value="Genomic_DNA"/>
</dbReference>
<dbReference type="Gene3D" id="3.40.720.10">
    <property type="entry name" value="Alkaline Phosphatase, subunit A"/>
    <property type="match status" value="2"/>
</dbReference>
<comment type="caution">
    <text evidence="1">The sequence shown here is derived from an EMBL/GenBank/DDBJ whole genome shotgun (WGS) entry which is preliminary data.</text>
</comment>
<dbReference type="InterPro" id="IPR017850">
    <property type="entry name" value="Alkaline_phosphatase_core_sf"/>
</dbReference>
<dbReference type="SUPFAM" id="SSF53649">
    <property type="entry name" value="Alkaline phosphatase-like"/>
    <property type="match status" value="1"/>
</dbReference>
<dbReference type="Pfam" id="PF01663">
    <property type="entry name" value="Phosphodiest"/>
    <property type="match status" value="1"/>
</dbReference>
<protein>
    <submittedName>
        <fullName evidence="1">Uncharacterized protein</fullName>
    </submittedName>
</protein>
<sequence>MEERMHLLKELELIIHTNLYYRLLKKYSLDFSVFFDYSFDTLGHIYWRKKGEESRYSDVIPNTYRIIDNFVGKVNNYAKKNNFHLIICSDHGFELKEKKNQRSYRQINILNLLRELGFYYDVYGIYMTESVVFRLRPDSLGSLRDFETAIEAIRCEGVELFAIKSYENKLIIRINDVFGDNKSLKVDLPNKKTVSLDSIIDFNPGHTGSHSKDNGVFIFNGPHIKKGFRTKEITPYDVTPTILALCSQPIPSDIDGRVLKEMFKRKNLK</sequence>
<gene>
    <name evidence="1" type="ORF">S03H2_16546</name>
</gene>
<reference evidence="1" key="1">
    <citation type="journal article" date="2014" name="Front. Microbiol.">
        <title>High frequency of phylogenetically diverse reductive dehalogenase-homologous genes in deep subseafloor sedimentary metagenomes.</title>
        <authorList>
            <person name="Kawai M."/>
            <person name="Futagami T."/>
            <person name="Toyoda A."/>
            <person name="Takaki Y."/>
            <person name="Nishi S."/>
            <person name="Hori S."/>
            <person name="Arai W."/>
            <person name="Tsubouchi T."/>
            <person name="Morono Y."/>
            <person name="Uchiyama I."/>
            <person name="Ito T."/>
            <person name="Fujiyama A."/>
            <person name="Inagaki F."/>
            <person name="Takami H."/>
        </authorList>
    </citation>
    <scope>NUCLEOTIDE SEQUENCE</scope>
    <source>
        <strain evidence="1">Expedition CK06-06</strain>
    </source>
</reference>
<dbReference type="InterPro" id="IPR002591">
    <property type="entry name" value="Phosphodiest/P_Trfase"/>
</dbReference>
<feature type="non-terminal residue" evidence="1">
    <location>
        <position position="269"/>
    </location>
</feature>
<proteinExistence type="predicted"/>
<name>X1G9Q0_9ZZZZ</name>
<dbReference type="AlphaFoldDB" id="X1G9Q0"/>
<evidence type="ECO:0000313" key="1">
    <source>
        <dbReference type="EMBL" id="GAH41520.1"/>
    </source>
</evidence>
<accession>X1G9Q0</accession>
<organism evidence="1">
    <name type="scientific">marine sediment metagenome</name>
    <dbReference type="NCBI Taxonomy" id="412755"/>
    <lineage>
        <taxon>unclassified sequences</taxon>
        <taxon>metagenomes</taxon>
        <taxon>ecological metagenomes</taxon>
    </lineage>
</organism>